<dbReference type="InterPro" id="IPR008947">
    <property type="entry name" value="PLipase_C/P1_nuclease_dom_sf"/>
</dbReference>
<keyword evidence="1" id="KW-0732">Signal</keyword>
<name>A0A7W8G0L4_9GAMM</name>
<protein>
    <submittedName>
        <fullName evidence="2">Uncharacterized protein</fullName>
    </submittedName>
</protein>
<reference evidence="2 3" key="1">
    <citation type="submission" date="2020-08" db="EMBL/GenBank/DDBJ databases">
        <title>Genomic Encyclopedia of Type Strains, Phase IV (KMG-IV): sequencing the most valuable type-strain genomes for metagenomic binning, comparative biology and taxonomic classification.</title>
        <authorList>
            <person name="Goeker M."/>
        </authorList>
    </citation>
    <scope>NUCLEOTIDE SEQUENCE [LARGE SCALE GENOMIC DNA]</scope>
    <source>
        <strain evidence="2 3">DSM 24163</strain>
    </source>
</reference>
<dbReference type="Gene3D" id="1.10.575.10">
    <property type="entry name" value="P1 Nuclease"/>
    <property type="match status" value="1"/>
</dbReference>
<dbReference type="Proteomes" id="UP000521199">
    <property type="component" value="Unassembled WGS sequence"/>
</dbReference>
<dbReference type="GO" id="GO:0016788">
    <property type="term" value="F:hydrolase activity, acting on ester bonds"/>
    <property type="evidence" value="ECO:0007669"/>
    <property type="project" value="InterPro"/>
</dbReference>
<comment type="caution">
    <text evidence="2">The sequence shown here is derived from an EMBL/GenBank/DDBJ whole genome shotgun (WGS) entry which is preliminary data.</text>
</comment>
<dbReference type="EMBL" id="JACHHP010000002">
    <property type="protein sequence ID" value="MBB5207893.1"/>
    <property type="molecule type" value="Genomic_DNA"/>
</dbReference>
<dbReference type="RefSeq" id="WP_183960410.1">
    <property type="nucleotide sequence ID" value="NZ_JACHHP010000002.1"/>
</dbReference>
<sequence length="908" mass="98255">MRRISATLLALAPLASAVAYEVDTHALVTSKAFDRSVLAQPELRVALGLARFGVEAPGERPFQVPPGAAYGANPNAYLDFAHLNWFGDFPADMRRPPTEYDRLNMISDATGDYRRDYLEQFRLKAWLMRGAIREDDLTPDSYSNHVRPDADPHGDVMRVYHHFYDPVHDIPLEPEVACPLLPGSTGECVRSPDWAFGKSNVTDANTTFNLSRRNHFTWADATHALWCALTRNAGAFDATNFGARNAAERRLCWATTIASLGHVMHLVQDAAQPQHVRNDRHNPSDYFYPIGTTTARRTYEVWTNYRATGGGAGGEISAEAVDEAAEFRSAFENGSAAATPIAVGANYPIPRFSEPQYYFSTRQVEQEVTPSSLKKRRGLADLANRSFYSEGTFLSENYSLPPSNMDSPDLSVKTLDVGTVTGFGTLIERHVTGVLVDPLKGSYNDIALAAFGGRLPLGTVSMWEDFQTNETSLKSGVLSLDEYSIHADVLIPRAIAYSAGLIDYFFRGKLEITPPLDGLFSVIDHGTPHTVNPKGYPIRSDDSKVFGFTRLRLRVRNATDVVIESGANLPIRRDVMSTTASAAPLQGDPTLVAVARYHRNPCYRPDLSGERRIAFDGAITEPAGCGTAGTRTPFQELSVSKPVASNAAALNGAGQDLVFDFGSQPIPVNATDLAIQVVYRGPLGLESDAIAVGAFDLREPTYLTHWNNSDYAACNGAWAAHGATPPGCIVEGGGAQRAIVTTRLCIGTQLVFEHLEHPHGSLGTGAFVRLATLLDDTQKATRSRSIVHNLSNAEIRNRSIVGQVRQSAKEQVTAQAPFVSDPLWSKRGFVGSARPLPYYQINGADLQPPSDAGPMDVGALTNPIAVAAAPDPGTILFPDVALSSMGCTVQGGKAMFADEVAYQAGASH</sequence>
<keyword evidence="3" id="KW-1185">Reference proteome</keyword>
<feature type="signal peptide" evidence="1">
    <location>
        <begin position="1"/>
        <end position="19"/>
    </location>
</feature>
<dbReference type="SUPFAM" id="SSF48537">
    <property type="entry name" value="Phospholipase C/P1 nuclease"/>
    <property type="match status" value="1"/>
</dbReference>
<feature type="chain" id="PRO_5030518478" evidence="1">
    <location>
        <begin position="20"/>
        <end position="908"/>
    </location>
</feature>
<evidence type="ECO:0000313" key="3">
    <source>
        <dbReference type="Proteomes" id="UP000521199"/>
    </source>
</evidence>
<dbReference type="AlphaFoldDB" id="A0A7W8G0L4"/>
<proteinExistence type="predicted"/>
<accession>A0A7W8G0L4</accession>
<evidence type="ECO:0000313" key="2">
    <source>
        <dbReference type="EMBL" id="MBB5207893.1"/>
    </source>
</evidence>
<gene>
    <name evidence="2" type="ORF">HNQ52_001422</name>
</gene>
<evidence type="ECO:0000256" key="1">
    <source>
        <dbReference type="SAM" id="SignalP"/>
    </source>
</evidence>
<organism evidence="2 3">
    <name type="scientific">Chiayiivirga flava</name>
    <dbReference type="NCBI Taxonomy" id="659595"/>
    <lineage>
        <taxon>Bacteria</taxon>
        <taxon>Pseudomonadati</taxon>
        <taxon>Pseudomonadota</taxon>
        <taxon>Gammaproteobacteria</taxon>
        <taxon>Lysobacterales</taxon>
        <taxon>Lysobacteraceae</taxon>
        <taxon>Chiayiivirga</taxon>
    </lineage>
</organism>